<evidence type="ECO:0000313" key="8">
    <source>
        <dbReference type="EMBL" id="KAG5851494.1"/>
    </source>
</evidence>
<dbReference type="GO" id="GO:0005886">
    <property type="term" value="C:plasma membrane"/>
    <property type="evidence" value="ECO:0007669"/>
    <property type="project" value="TreeGrafter"/>
</dbReference>
<evidence type="ECO:0000256" key="3">
    <source>
        <dbReference type="ARBA" id="ARBA00022989"/>
    </source>
</evidence>
<proteinExistence type="inferred from homology"/>
<keyword evidence="4 6" id="KW-0472">Membrane</keyword>
<keyword evidence="9" id="KW-1185">Reference proteome</keyword>
<dbReference type="AlphaFoldDB" id="A0A9D3MM91"/>
<feature type="disulfide bond" evidence="6">
    <location>
        <begin position="36"/>
        <end position="73"/>
    </location>
</feature>
<dbReference type="PANTHER" id="PTHR11506">
    <property type="entry name" value="LYSOSOME-ASSOCIATED MEMBRANE GLYCOPROTEIN"/>
    <property type="match status" value="1"/>
</dbReference>
<organism evidence="8 9">
    <name type="scientific">Anguilla anguilla</name>
    <name type="common">European freshwater eel</name>
    <name type="synonym">Muraena anguilla</name>
    <dbReference type="NCBI Taxonomy" id="7936"/>
    <lineage>
        <taxon>Eukaryota</taxon>
        <taxon>Metazoa</taxon>
        <taxon>Chordata</taxon>
        <taxon>Craniata</taxon>
        <taxon>Vertebrata</taxon>
        <taxon>Euteleostomi</taxon>
        <taxon>Actinopterygii</taxon>
        <taxon>Neopterygii</taxon>
        <taxon>Teleostei</taxon>
        <taxon>Anguilliformes</taxon>
        <taxon>Anguillidae</taxon>
        <taxon>Anguilla</taxon>
    </lineage>
</organism>
<evidence type="ECO:0000256" key="7">
    <source>
        <dbReference type="SAM" id="Phobius"/>
    </source>
</evidence>
<dbReference type="GO" id="GO:0005765">
    <property type="term" value="C:lysosomal membrane"/>
    <property type="evidence" value="ECO:0007669"/>
    <property type="project" value="UniProtKB-SubCell"/>
</dbReference>
<protein>
    <submittedName>
        <fullName evidence="8">Uncharacterized protein</fullName>
    </submittedName>
</protein>
<comment type="subcellular location">
    <subcellularLocation>
        <location evidence="6">Lysosome membrane</location>
        <topology evidence="6">Single-pass type I membrane protein</topology>
    </subcellularLocation>
</comment>
<dbReference type="InterPro" id="IPR002000">
    <property type="entry name" value="Lysosome-assoc_membr_glycop"/>
</dbReference>
<keyword evidence="2" id="KW-0732">Signal</keyword>
<comment type="similarity">
    <text evidence="6">Belongs to the LAMP family.</text>
</comment>
<dbReference type="GO" id="GO:0072594">
    <property type="term" value="P:establishment of protein localization to organelle"/>
    <property type="evidence" value="ECO:0007669"/>
    <property type="project" value="TreeGrafter"/>
</dbReference>
<keyword evidence="3 7" id="KW-1133">Transmembrane helix</keyword>
<keyword evidence="6" id="KW-1015">Disulfide bond</keyword>
<dbReference type="PROSITE" id="PS51407">
    <property type="entry name" value="LAMP_3"/>
    <property type="match status" value="1"/>
</dbReference>
<comment type="caution">
    <text evidence="8">The sequence shown here is derived from an EMBL/GenBank/DDBJ whole genome shotgun (WGS) entry which is preliminary data.</text>
</comment>
<evidence type="ECO:0000256" key="4">
    <source>
        <dbReference type="ARBA" id="ARBA00023136"/>
    </source>
</evidence>
<evidence type="ECO:0000256" key="5">
    <source>
        <dbReference type="ARBA" id="ARBA00023180"/>
    </source>
</evidence>
<gene>
    <name evidence="8" type="ORF">ANANG_G00094020</name>
</gene>
<name>A0A9D3MM91_ANGAN</name>
<sequence length="115" mass="12640">MIHLTERLAPPLGELFEGVITEAMLFKVSAGRCYKCDAWTTLQFAENLSVKITNAKIQASGITGSKFGTEEECWTDFNRRVIPIVLGGAAVGICLIAVLTYLIIRDNSAQGYERL</sequence>
<dbReference type="Proteomes" id="UP001044222">
    <property type="component" value="Unassembled WGS sequence"/>
</dbReference>
<keyword evidence="5" id="KW-0325">Glycoprotein</keyword>
<keyword evidence="1 6" id="KW-0812">Transmembrane</keyword>
<dbReference type="GO" id="GO:0031902">
    <property type="term" value="C:late endosome membrane"/>
    <property type="evidence" value="ECO:0007669"/>
    <property type="project" value="TreeGrafter"/>
</dbReference>
<comment type="caution">
    <text evidence="6">Lacks conserved residue(s) required for the propagation of feature annotation.</text>
</comment>
<dbReference type="PANTHER" id="PTHR11506:SF30">
    <property type="entry name" value="LYSOSOME-ASSOCIATED MEMBRANE GLYCOPROTEIN 3"/>
    <property type="match status" value="1"/>
</dbReference>
<dbReference type="Gene3D" id="2.40.160.110">
    <property type="match status" value="1"/>
</dbReference>
<dbReference type="EMBL" id="JAFIRN010000004">
    <property type="protein sequence ID" value="KAG5851494.1"/>
    <property type="molecule type" value="Genomic_DNA"/>
</dbReference>
<feature type="transmembrane region" description="Helical" evidence="7">
    <location>
        <begin position="81"/>
        <end position="104"/>
    </location>
</feature>
<evidence type="ECO:0000256" key="1">
    <source>
        <dbReference type="ARBA" id="ARBA00022692"/>
    </source>
</evidence>
<keyword evidence="6" id="KW-0458">Lysosome</keyword>
<reference evidence="8" key="1">
    <citation type="submission" date="2021-01" db="EMBL/GenBank/DDBJ databases">
        <title>A chromosome-scale assembly of European eel, Anguilla anguilla.</title>
        <authorList>
            <person name="Henkel C."/>
            <person name="Jong-Raadsen S.A."/>
            <person name="Dufour S."/>
            <person name="Weltzien F.-A."/>
            <person name="Palstra A.P."/>
            <person name="Pelster B."/>
            <person name="Spaink H.P."/>
            <person name="Van Den Thillart G.E."/>
            <person name="Jansen H."/>
            <person name="Zahm M."/>
            <person name="Klopp C."/>
            <person name="Cedric C."/>
            <person name="Louis A."/>
            <person name="Berthelot C."/>
            <person name="Parey E."/>
            <person name="Roest Crollius H."/>
            <person name="Montfort J."/>
            <person name="Robinson-Rechavi M."/>
            <person name="Bucao C."/>
            <person name="Bouchez O."/>
            <person name="Gislard M."/>
            <person name="Lluch J."/>
            <person name="Milhes M."/>
            <person name="Lampietro C."/>
            <person name="Lopez Roques C."/>
            <person name="Donnadieu C."/>
            <person name="Braasch I."/>
            <person name="Desvignes T."/>
            <person name="Postlethwait J."/>
            <person name="Bobe J."/>
            <person name="Guiguen Y."/>
            <person name="Dirks R."/>
        </authorList>
    </citation>
    <scope>NUCLEOTIDE SEQUENCE</scope>
    <source>
        <strain evidence="8">Tag_6206</strain>
        <tissue evidence="8">Liver</tissue>
    </source>
</reference>
<evidence type="ECO:0000256" key="6">
    <source>
        <dbReference type="PROSITE-ProRule" id="PRU00740"/>
    </source>
</evidence>
<accession>A0A9D3MM91</accession>
<evidence type="ECO:0000256" key="2">
    <source>
        <dbReference type="ARBA" id="ARBA00022729"/>
    </source>
</evidence>
<dbReference type="PRINTS" id="PR00336">
    <property type="entry name" value="LYSASSOCTDMP"/>
</dbReference>
<evidence type="ECO:0000313" key="9">
    <source>
        <dbReference type="Proteomes" id="UP001044222"/>
    </source>
</evidence>